<sequence>MLARYERHLQAERGLSPHTVRAYLADTVALLGHLHLHLSRNADSRTDTRPGRPARSDSAVPAAGRADNAAAHDTLTGDAELADPGSAARPTQDAEPENVGRSNARSDRSWTSSGVHGERGPIGAVRPDPVSSPAEPAAGVGPGGAGAGAPGPGDALAGLDLGSLRSWLAAQHAAGTSRTTLARRAAAARTFTAWATRQGYLATDPGPRLAAPRPHRTLPTVLRADQAEAAMLAAAAGAADGDPVALRDQAVVELLYATGVRVSELCGLDLDDIDYSRRVIRVLGKGSRERAVPFGAPAERAVRRWLDNGRPALVRAGTPAALFLGVRGGRVDPRTVRRIVHEVVGAVPDAVDTGPHGLRHSAATHLLEGGADLRTVQELLGHATLATTQLYTHVTVERLKAIHDRTHPRS</sequence>
<dbReference type="CDD" id="cd00798">
    <property type="entry name" value="INT_XerDC_C"/>
    <property type="match status" value="1"/>
</dbReference>
<dbReference type="InterPro" id="IPR050090">
    <property type="entry name" value="Tyrosine_recombinase_XerCD"/>
</dbReference>
<feature type="active site" evidence="9">
    <location>
        <position position="356"/>
    </location>
</feature>
<gene>
    <name evidence="9" type="primary">xerC</name>
    <name evidence="12" type="ORF">LX83_002252</name>
</gene>
<evidence type="ECO:0000256" key="2">
    <source>
        <dbReference type="ARBA" id="ARBA00022490"/>
    </source>
</evidence>
<dbReference type="Gene3D" id="1.10.443.10">
    <property type="entry name" value="Intergrase catalytic core"/>
    <property type="match status" value="1"/>
</dbReference>
<dbReference type="PANTHER" id="PTHR30349:SF77">
    <property type="entry name" value="TYROSINE RECOMBINASE XERC"/>
    <property type="match status" value="1"/>
</dbReference>
<dbReference type="GO" id="GO:0009037">
    <property type="term" value="F:tyrosine-based site-specific recombinase activity"/>
    <property type="evidence" value="ECO:0007669"/>
    <property type="project" value="UniProtKB-UniRule"/>
</dbReference>
<dbReference type="Proteomes" id="UP001206128">
    <property type="component" value="Unassembled WGS sequence"/>
</dbReference>
<evidence type="ECO:0000256" key="8">
    <source>
        <dbReference type="ARBA" id="ARBA00023306"/>
    </source>
</evidence>
<evidence type="ECO:0000256" key="5">
    <source>
        <dbReference type="ARBA" id="ARBA00022908"/>
    </source>
</evidence>
<dbReference type="HAMAP" id="MF_01808">
    <property type="entry name" value="Recomb_XerC_XerD"/>
    <property type="match status" value="1"/>
</dbReference>
<dbReference type="PANTHER" id="PTHR30349">
    <property type="entry name" value="PHAGE INTEGRASE-RELATED"/>
    <property type="match status" value="1"/>
</dbReference>
<dbReference type="InterPro" id="IPR023009">
    <property type="entry name" value="Tyrosine_recombinase_XerC/XerD"/>
</dbReference>
<feature type="compositionally biased region" description="Gly residues" evidence="10">
    <location>
        <begin position="140"/>
        <end position="151"/>
    </location>
</feature>
<keyword evidence="3 9" id="KW-0132">Cell division</keyword>
<keyword evidence="4 9" id="KW-0159">Chromosome partition</keyword>
<feature type="active site" evidence="9">
    <location>
        <position position="285"/>
    </location>
</feature>
<accession>A0AAE3GFW3</accession>
<evidence type="ECO:0000256" key="9">
    <source>
        <dbReference type="HAMAP-Rule" id="MF_01808"/>
    </source>
</evidence>
<dbReference type="InterPro" id="IPR010998">
    <property type="entry name" value="Integrase_recombinase_N"/>
</dbReference>
<comment type="similarity">
    <text evidence="9">Belongs to the 'phage' integrase family. XerC subfamily.</text>
</comment>
<dbReference type="InterPro" id="IPR011010">
    <property type="entry name" value="DNA_brk_join_enz"/>
</dbReference>
<feature type="compositionally biased region" description="Low complexity" evidence="10">
    <location>
        <begin position="59"/>
        <end position="71"/>
    </location>
</feature>
<evidence type="ECO:0000259" key="11">
    <source>
        <dbReference type="PROSITE" id="PS51898"/>
    </source>
</evidence>
<dbReference type="GO" id="GO:0005737">
    <property type="term" value="C:cytoplasm"/>
    <property type="evidence" value="ECO:0007669"/>
    <property type="project" value="UniProtKB-SubCell"/>
</dbReference>
<dbReference type="SUPFAM" id="SSF56349">
    <property type="entry name" value="DNA breaking-rejoining enzymes"/>
    <property type="match status" value="1"/>
</dbReference>
<keyword evidence="2 9" id="KW-0963">Cytoplasm</keyword>
<feature type="active site" evidence="9">
    <location>
        <position position="261"/>
    </location>
</feature>
<evidence type="ECO:0000256" key="10">
    <source>
        <dbReference type="SAM" id="MobiDB-lite"/>
    </source>
</evidence>
<dbReference type="InterPro" id="IPR002104">
    <property type="entry name" value="Integrase_catalytic"/>
</dbReference>
<dbReference type="InterPro" id="IPR004107">
    <property type="entry name" value="Integrase_SAM-like_N"/>
</dbReference>
<keyword evidence="7 9" id="KW-0233">DNA recombination</keyword>
<dbReference type="SUPFAM" id="SSF47823">
    <property type="entry name" value="lambda integrase-like, N-terminal domain"/>
    <property type="match status" value="1"/>
</dbReference>
<dbReference type="GO" id="GO:0003677">
    <property type="term" value="F:DNA binding"/>
    <property type="evidence" value="ECO:0007669"/>
    <property type="project" value="UniProtKB-KW"/>
</dbReference>
<feature type="domain" description="Tyr recombinase" evidence="11">
    <location>
        <begin position="217"/>
        <end position="404"/>
    </location>
</feature>
<dbReference type="GO" id="GO:0007059">
    <property type="term" value="P:chromosome segregation"/>
    <property type="evidence" value="ECO:0007669"/>
    <property type="project" value="UniProtKB-UniRule"/>
</dbReference>
<evidence type="ECO:0000256" key="3">
    <source>
        <dbReference type="ARBA" id="ARBA00022618"/>
    </source>
</evidence>
<dbReference type="EMBL" id="JAMTCK010000004">
    <property type="protein sequence ID" value="MCP2165403.1"/>
    <property type="molecule type" value="Genomic_DNA"/>
</dbReference>
<feature type="active site" description="O-(3'-phospho-DNA)-tyrosine intermediate" evidence="9">
    <location>
        <position position="391"/>
    </location>
</feature>
<feature type="compositionally biased region" description="Basic and acidic residues" evidence="10">
    <location>
        <begin position="41"/>
        <end position="50"/>
    </location>
</feature>
<comment type="subunit">
    <text evidence="9">Forms a cyclic heterotetrameric complex composed of two molecules of XerC and two molecules of XerD.</text>
</comment>
<evidence type="ECO:0000256" key="6">
    <source>
        <dbReference type="ARBA" id="ARBA00023125"/>
    </source>
</evidence>
<dbReference type="InterPro" id="IPR013762">
    <property type="entry name" value="Integrase-like_cat_sf"/>
</dbReference>
<feature type="active site" evidence="9">
    <location>
        <position position="359"/>
    </location>
</feature>
<dbReference type="Gene3D" id="1.10.150.130">
    <property type="match status" value="1"/>
</dbReference>
<dbReference type="Pfam" id="PF02899">
    <property type="entry name" value="Phage_int_SAM_1"/>
    <property type="match status" value="2"/>
</dbReference>
<dbReference type="GO" id="GO:0006313">
    <property type="term" value="P:DNA transposition"/>
    <property type="evidence" value="ECO:0007669"/>
    <property type="project" value="UniProtKB-UniRule"/>
</dbReference>
<keyword evidence="5 9" id="KW-0229">DNA integration</keyword>
<proteinExistence type="inferred from homology"/>
<name>A0AAE3GFW3_9PSEU</name>
<evidence type="ECO:0000313" key="13">
    <source>
        <dbReference type="Proteomes" id="UP001206128"/>
    </source>
</evidence>
<organism evidence="12 13">
    <name type="scientific">Goodfellowiella coeruleoviolacea</name>
    <dbReference type="NCBI Taxonomy" id="334858"/>
    <lineage>
        <taxon>Bacteria</taxon>
        <taxon>Bacillati</taxon>
        <taxon>Actinomycetota</taxon>
        <taxon>Actinomycetes</taxon>
        <taxon>Pseudonocardiales</taxon>
        <taxon>Pseudonocardiaceae</taxon>
        <taxon>Goodfellowiella</taxon>
    </lineage>
</organism>
<keyword evidence="13" id="KW-1185">Reference proteome</keyword>
<evidence type="ECO:0000256" key="4">
    <source>
        <dbReference type="ARBA" id="ARBA00022829"/>
    </source>
</evidence>
<feature type="region of interest" description="Disordered" evidence="10">
    <location>
        <begin position="41"/>
        <end position="151"/>
    </location>
</feature>
<dbReference type="GO" id="GO:0051301">
    <property type="term" value="P:cell division"/>
    <property type="evidence" value="ECO:0007669"/>
    <property type="project" value="UniProtKB-KW"/>
</dbReference>
<evidence type="ECO:0000313" key="12">
    <source>
        <dbReference type="EMBL" id="MCP2165403.1"/>
    </source>
</evidence>
<comment type="subcellular location">
    <subcellularLocation>
        <location evidence="1 9">Cytoplasm</location>
    </subcellularLocation>
</comment>
<evidence type="ECO:0000256" key="1">
    <source>
        <dbReference type="ARBA" id="ARBA00004496"/>
    </source>
</evidence>
<evidence type="ECO:0000256" key="7">
    <source>
        <dbReference type="ARBA" id="ARBA00023172"/>
    </source>
</evidence>
<dbReference type="PROSITE" id="PS51898">
    <property type="entry name" value="TYR_RECOMBINASE"/>
    <property type="match status" value="1"/>
</dbReference>
<feature type="active site" evidence="9">
    <location>
        <position position="382"/>
    </location>
</feature>
<dbReference type="AlphaFoldDB" id="A0AAE3GFW3"/>
<dbReference type="Pfam" id="PF00589">
    <property type="entry name" value="Phage_integrase"/>
    <property type="match status" value="1"/>
</dbReference>
<reference evidence="12" key="1">
    <citation type="submission" date="2022-06" db="EMBL/GenBank/DDBJ databases">
        <title>Genomic Encyclopedia of Archaeal and Bacterial Type Strains, Phase II (KMG-II): from individual species to whole genera.</title>
        <authorList>
            <person name="Goeker M."/>
        </authorList>
    </citation>
    <scope>NUCLEOTIDE SEQUENCE</scope>
    <source>
        <strain evidence="12">DSM 43935</strain>
    </source>
</reference>
<protein>
    <recommendedName>
        <fullName evidence="9">Tyrosine recombinase XerC</fullName>
    </recommendedName>
</protein>
<keyword evidence="8 9" id="KW-0131">Cell cycle</keyword>
<comment type="function">
    <text evidence="9">Site-specific tyrosine recombinase, which acts by catalyzing the cutting and rejoining of the recombining DNA molecules. The XerC-XerD complex is essential to convert dimers of the bacterial chromosome into monomers to permit their segregation at cell division. It also contributes to the segregational stability of plasmids.</text>
</comment>
<comment type="caution">
    <text evidence="12">The sequence shown here is derived from an EMBL/GenBank/DDBJ whole genome shotgun (WGS) entry which is preliminary data.</text>
</comment>
<keyword evidence="6 9" id="KW-0238">DNA-binding</keyword>